<feature type="region of interest" description="Disordered" evidence="1">
    <location>
        <begin position="66"/>
        <end position="104"/>
    </location>
</feature>
<dbReference type="AlphaFoldDB" id="A0A921Q5N2"/>
<dbReference type="EMBL" id="CM027689">
    <property type="protein sequence ID" value="KAG0514805.1"/>
    <property type="molecule type" value="Genomic_DNA"/>
</dbReference>
<comment type="caution">
    <text evidence="2">The sequence shown here is derived from an EMBL/GenBank/DDBJ whole genome shotgun (WGS) entry which is preliminary data.</text>
</comment>
<evidence type="ECO:0000313" key="3">
    <source>
        <dbReference type="Proteomes" id="UP000807115"/>
    </source>
</evidence>
<accession>A0A921Q5N2</accession>
<feature type="compositionally biased region" description="Pro residues" evidence="1">
    <location>
        <begin position="73"/>
        <end position="86"/>
    </location>
</feature>
<protein>
    <submittedName>
        <fullName evidence="2">Uncharacterized protein</fullName>
    </submittedName>
</protein>
<sequence>MTDHACAPTCDAVEAVSSRHICCVCPPVARRSPWPPVPPPAHASYTIIPPPCCMVPSVFSLPTSFPASSPPFSLRPPPPPAPPPTKASPAAARESPGRDRSPARLLARRTLLFAPPSLSASSVFRQVQFAPRRRNPVLDSIDRGAAMPASA</sequence>
<evidence type="ECO:0000313" key="2">
    <source>
        <dbReference type="EMBL" id="KAG0514805.1"/>
    </source>
</evidence>
<reference evidence="2" key="1">
    <citation type="journal article" date="2019" name="BMC Genomics">
        <title>A new reference genome for Sorghum bicolor reveals high levels of sequence similarity between sweet and grain genotypes: implications for the genetics of sugar metabolism.</title>
        <authorList>
            <person name="Cooper E.A."/>
            <person name="Brenton Z.W."/>
            <person name="Flinn B.S."/>
            <person name="Jenkins J."/>
            <person name="Shu S."/>
            <person name="Flowers D."/>
            <person name="Luo F."/>
            <person name="Wang Y."/>
            <person name="Xia P."/>
            <person name="Barry K."/>
            <person name="Daum C."/>
            <person name="Lipzen A."/>
            <person name="Yoshinaga Y."/>
            <person name="Schmutz J."/>
            <person name="Saski C."/>
            <person name="Vermerris W."/>
            <person name="Kresovich S."/>
        </authorList>
    </citation>
    <scope>NUCLEOTIDE SEQUENCE</scope>
</reference>
<dbReference type="Proteomes" id="UP000807115">
    <property type="component" value="Chromosome 10"/>
</dbReference>
<organism evidence="2 3">
    <name type="scientific">Sorghum bicolor</name>
    <name type="common">Sorghum</name>
    <name type="synonym">Sorghum vulgare</name>
    <dbReference type="NCBI Taxonomy" id="4558"/>
    <lineage>
        <taxon>Eukaryota</taxon>
        <taxon>Viridiplantae</taxon>
        <taxon>Streptophyta</taxon>
        <taxon>Embryophyta</taxon>
        <taxon>Tracheophyta</taxon>
        <taxon>Spermatophyta</taxon>
        <taxon>Magnoliopsida</taxon>
        <taxon>Liliopsida</taxon>
        <taxon>Poales</taxon>
        <taxon>Poaceae</taxon>
        <taxon>PACMAD clade</taxon>
        <taxon>Panicoideae</taxon>
        <taxon>Andropogonodae</taxon>
        <taxon>Andropogoneae</taxon>
        <taxon>Sorghinae</taxon>
        <taxon>Sorghum</taxon>
    </lineage>
</organism>
<feature type="region of interest" description="Disordered" evidence="1">
    <location>
        <begin position="131"/>
        <end position="151"/>
    </location>
</feature>
<proteinExistence type="predicted"/>
<reference evidence="2" key="2">
    <citation type="submission" date="2020-10" db="EMBL/GenBank/DDBJ databases">
        <authorList>
            <person name="Cooper E.A."/>
            <person name="Brenton Z.W."/>
            <person name="Flinn B.S."/>
            <person name="Jenkins J."/>
            <person name="Shu S."/>
            <person name="Flowers D."/>
            <person name="Luo F."/>
            <person name="Wang Y."/>
            <person name="Xia P."/>
            <person name="Barry K."/>
            <person name="Daum C."/>
            <person name="Lipzen A."/>
            <person name="Yoshinaga Y."/>
            <person name="Schmutz J."/>
            <person name="Saski C."/>
            <person name="Vermerris W."/>
            <person name="Kresovich S."/>
        </authorList>
    </citation>
    <scope>NUCLEOTIDE SEQUENCE</scope>
</reference>
<gene>
    <name evidence="2" type="ORF">BDA96_10G225000</name>
</gene>
<evidence type="ECO:0000256" key="1">
    <source>
        <dbReference type="SAM" id="MobiDB-lite"/>
    </source>
</evidence>
<name>A0A921Q5N2_SORBI</name>